<feature type="compositionally biased region" description="Basic and acidic residues" evidence="1">
    <location>
        <begin position="152"/>
        <end position="166"/>
    </location>
</feature>
<feature type="region of interest" description="Disordered" evidence="1">
    <location>
        <begin position="57"/>
        <end position="197"/>
    </location>
</feature>
<comment type="caution">
    <text evidence="2">The sequence shown here is derived from an EMBL/GenBank/DDBJ whole genome shotgun (WGS) entry which is preliminary data.</text>
</comment>
<reference evidence="2" key="1">
    <citation type="submission" date="2023-07" db="EMBL/GenBank/DDBJ databases">
        <title>draft genome sequence of fig (Ficus carica).</title>
        <authorList>
            <person name="Takahashi T."/>
            <person name="Nishimura K."/>
        </authorList>
    </citation>
    <scope>NUCLEOTIDE SEQUENCE</scope>
</reference>
<keyword evidence="3" id="KW-1185">Reference proteome</keyword>
<feature type="region of interest" description="Disordered" evidence="1">
    <location>
        <begin position="1"/>
        <end position="42"/>
    </location>
</feature>
<organism evidence="2 3">
    <name type="scientific">Ficus carica</name>
    <name type="common">Common fig</name>
    <dbReference type="NCBI Taxonomy" id="3494"/>
    <lineage>
        <taxon>Eukaryota</taxon>
        <taxon>Viridiplantae</taxon>
        <taxon>Streptophyta</taxon>
        <taxon>Embryophyta</taxon>
        <taxon>Tracheophyta</taxon>
        <taxon>Spermatophyta</taxon>
        <taxon>Magnoliopsida</taxon>
        <taxon>eudicotyledons</taxon>
        <taxon>Gunneridae</taxon>
        <taxon>Pentapetalae</taxon>
        <taxon>rosids</taxon>
        <taxon>fabids</taxon>
        <taxon>Rosales</taxon>
        <taxon>Moraceae</taxon>
        <taxon>Ficeae</taxon>
        <taxon>Ficus</taxon>
    </lineage>
</organism>
<evidence type="ECO:0000256" key="1">
    <source>
        <dbReference type="SAM" id="MobiDB-lite"/>
    </source>
</evidence>
<feature type="compositionally biased region" description="Basic and acidic residues" evidence="1">
    <location>
        <begin position="75"/>
        <end position="84"/>
    </location>
</feature>
<protein>
    <submittedName>
        <fullName evidence="2">Uncharacterized protein</fullName>
    </submittedName>
</protein>
<gene>
    <name evidence="2" type="ORF">TIFTF001_022458</name>
</gene>
<dbReference type="EMBL" id="BTGU01000046">
    <property type="protein sequence ID" value="GMN53321.1"/>
    <property type="molecule type" value="Genomic_DNA"/>
</dbReference>
<dbReference type="AlphaFoldDB" id="A0AA88DEI6"/>
<name>A0AA88DEI6_FICCA</name>
<feature type="compositionally biased region" description="Basic and acidic residues" evidence="1">
    <location>
        <begin position="17"/>
        <end position="28"/>
    </location>
</feature>
<proteinExistence type="predicted"/>
<dbReference type="Proteomes" id="UP001187192">
    <property type="component" value="Unassembled WGS sequence"/>
</dbReference>
<evidence type="ECO:0000313" key="2">
    <source>
        <dbReference type="EMBL" id="GMN53321.1"/>
    </source>
</evidence>
<dbReference type="PANTHER" id="PTHR38932">
    <property type="entry name" value="BNAC03G64660D PROTEIN"/>
    <property type="match status" value="1"/>
</dbReference>
<feature type="compositionally biased region" description="Basic and acidic residues" evidence="1">
    <location>
        <begin position="186"/>
        <end position="197"/>
    </location>
</feature>
<dbReference type="PANTHER" id="PTHR38932:SF1">
    <property type="entry name" value="DUF4005 DOMAIN-CONTAINING PROTEIN"/>
    <property type="match status" value="1"/>
</dbReference>
<accession>A0AA88DEI6</accession>
<sequence>MHVKDSFVYPKVKVRRQQQDQDDHHDFPDFSSPEEHEDDTLVPSIAKVPKSYIPNIAVSPSNDMPKVVSMPKISVLKEAEQDNREADDEDGKQHRRACSIPRPRAVLSSPDNDMVIGNRNRSKTERSSVLKNRKLPQNKHAQCKVIPNTTEDSVKTKKSKEDRDQNESNLKGSKGSVTVCPMPRRQIRDGKPAPKRT</sequence>
<evidence type="ECO:0000313" key="3">
    <source>
        <dbReference type="Proteomes" id="UP001187192"/>
    </source>
</evidence>